<dbReference type="PROSITE" id="PS51903">
    <property type="entry name" value="CLP_R"/>
    <property type="match status" value="1"/>
</dbReference>
<dbReference type="GO" id="GO:0008233">
    <property type="term" value="F:peptidase activity"/>
    <property type="evidence" value="ECO:0007669"/>
    <property type="project" value="UniProtKB-KW"/>
</dbReference>
<sequence length="188" mass="20180">MFERFSPSLRSVVGSSPEWVAETGGDRIGEEEMALALLAHQEGRAARVLRELGVGAAEQEEIARRMAGRRRRGGFTDADADALATLGIDIHEVVARVEAAHGEGSLTGRRPAGQAARTAVRARHRMSPGAKQVLERALRDAVDRRERVVGTEHLLLSMVSLPGTVADVLAGFGVTREAVWRQLAAQGS</sequence>
<accession>A0ABV3DKX1</accession>
<dbReference type="EMBL" id="JBEZFP010000062">
    <property type="protein sequence ID" value="MEU8136397.1"/>
    <property type="molecule type" value="Genomic_DNA"/>
</dbReference>
<keyword evidence="1" id="KW-0677">Repeat</keyword>
<comment type="caution">
    <text evidence="3">The sequence shown here is derived from an EMBL/GenBank/DDBJ whole genome shotgun (WGS) entry which is preliminary data.</text>
</comment>
<evidence type="ECO:0000313" key="3">
    <source>
        <dbReference type="EMBL" id="MEU8136397.1"/>
    </source>
</evidence>
<keyword evidence="3" id="KW-0645">Protease</keyword>
<feature type="domain" description="Clp R" evidence="2">
    <location>
        <begin position="2"/>
        <end position="188"/>
    </location>
</feature>
<dbReference type="InterPro" id="IPR004176">
    <property type="entry name" value="Clp_R_N"/>
</dbReference>
<keyword evidence="4" id="KW-1185">Reference proteome</keyword>
<reference evidence="3 4" key="1">
    <citation type="submission" date="2024-06" db="EMBL/GenBank/DDBJ databases">
        <title>The Natural Products Discovery Center: Release of the First 8490 Sequenced Strains for Exploring Actinobacteria Biosynthetic Diversity.</title>
        <authorList>
            <person name="Kalkreuter E."/>
            <person name="Kautsar S.A."/>
            <person name="Yang D."/>
            <person name="Bader C.D."/>
            <person name="Teijaro C.N."/>
            <person name="Fluegel L."/>
            <person name="Davis C.M."/>
            <person name="Simpson J.R."/>
            <person name="Lauterbach L."/>
            <person name="Steele A.D."/>
            <person name="Gui C."/>
            <person name="Meng S."/>
            <person name="Li G."/>
            <person name="Viehrig K."/>
            <person name="Ye F."/>
            <person name="Su P."/>
            <person name="Kiefer A.F."/>
            <person name="Nichols A."/>
            <person name="Cepeda A.J."/>
            <person name="Yan W."/>
            <person name="Fan B."/>
            <person name="Jiang Y."/>
            <person name="Adhikari A."/>
            <person name="Zheng C.-J."/>
            <person name="Schuster L."/>
            <person name="Cowan T.M."/>
            <person name="Smanski M.J."/>
            <person name="Chevrette M.G."/>
            <person name="De Carvalho L.P.S."/>
            <person name="Shen B."/>
        </authorList>
    </citation>
    <scope>NUCLEOTIDE SEQUENCE [LARGE SCALE GENOMIC DNA]</scope>
    <source>
        <strain evidence="3 4">NPDC048946</strain>
    </source>
</reference>
<dbReference type="GO" id="GO:0006508">
    <property type="term" value="P:proteolysis"/>
    <property type="evidence" value="ECO:0007669"/>
    <property type="project" value="UniProtKB-KW"/>
</dbReference>
<dbReference type="SUPFAM" id="SSF81923">
    <property type="entry name" value="Double Clp-N motif"/>
    <property type="match status" value="2"/>
</dbReference>
<proteinExistence type="predicted"/>
<gene>
    <name evidence="3" type="ORF">AB0C36_23165</name>
</gene>
<name>A0ABV3DKX1_9ACTN</name>
<organism evidence="3 4">
    <name type="scientific">Streptodolium elevatio</name>
    <dbReference type="NCBI Taxonomy" id="3157996"/>
    <lineage>
        <taxon>Bacteria</taxon>
        <taxon>Bacillati</taxon>
        <taxon>Actinomycetota</taxon>
        <taxon>Actinomycetes</taxon>
        <taxon>Kitasatosporales</taxon>
        <taxon>Streptomycetaceae</taxon>
        <taxon>Streptodolium</taxon>
    </lineage>
</organism>
<dbReference type="InterPro" id="IPR036628">
    <property type="entry name" value="Clp_N_dom_sf"/>
</dbReference>
<evidence type="ECO:0000313" key="4">
    <source>
        <dbReference type="Proteomes" id="UP001551482"/>
    </source>
</evidence>
<protein>
    <submittedName>
        <fullName evidence="3">Clp protease N-terminal domain-containing protein</fullName>
    </submittedName>
</protein>
<evidence type="ECO:0000259" key="2">
    <source>
        <dbReference type="PROSITE" id="PS51903"/>
    </source>
</evidence>
<dbReference type="Pfam" id="PF02861">
    <property type="entry name" value="Clp_N"/>
    <property type="match status" value="1"/>
</dbReference>
<evidence type="ECO:0000256" key="1">
    <source>
        <dbReference type="PROSITE-ProRule" id="PRU01251"/>
    </source>
</evidence>
<dbReference type="Proteomes" id="UP001551482">
    <property type="component" value="Unassembled WGS sequence"/>
</dbReference>
<dbReference type="RefSeq" id="WP_358356876.1">
    <property type="nucleotide sequence ID" value="NZ_JBEZFP010000062.1"/>
</dbReference>
<keyword evidence="3" id="KW-0378">Hydrolase</keyword>
<dbReference type="Gene3D" id="1.10.1780.10">
    <property type="entry name" value="Clp, N-terminal domain"/>
    <property type="match status" value="2"/>
</dbReference>